<accession>A0A5B7SWZ3</accession>
<dbReference type="GO" id="GO:0016747">
    <property type="term" value="F:acyltransferase activity, transferring groups other than amino-acyl groups"/>
    <property type="evidence" value="ECO:0007669"/>
    <property type="project" value="InterPro"/>
</dbReference>
<dbReference type="Proteomes" id="UP000310017">
    <property type="component" value="Chromosome"/>
</dbReference>
<dbReference type="InterPro" id="IPR050832">
    <property type="entry name" value="Bact_Acetyltransf"/>
</dbReference>
<keyword evidence="2" id="KW-0012">Acyltransferase</keyword>
<dbReference type="PANTHER" id="PTHR43877:SF2">
    <property type="entry name" value="AMINOALKYLPHOSPHONATE N-ACETYLTRANSFERASE-RELATED"/>
    <property type="match status" value="1"/>
</dbReference>
<dbReference type="Pfam" id="PF00583">
    <property type="entry name" value="Acetyltransf_1"/>
    <property type="match status" value="1"/>
</dbReference>
<evidence type="ECO:0000313" key="4">
    <source>
        <dbReference type="EMBL" id="QCX01799.1"/>
    </source>
</evidence>
<keyword evidence="1 4" id="KW-0808">Transferase</keyword>
<gene>
    <name evidence="4" type="ORF">FGM00_17365</name>
</gene>
<dbReference type="AlphaFoldDB" id="A0A5B7SWZ3"/>
<keyword evidence="5" id="KW-1185">Reference proteome</keyword>
<protein>
    <submittedName>
        <fullName evidence="4">GNAT family N-acetyltransferase</fullName>
    </submittedName>
</protein>
<dbReference type="CDD" id="cd04301">
    <property type="entry name" value="NAT_SF"/>
    <property type="match status" value="1"/>
</dbReference>
<dbReference type="PROSITE" id="PS51186">
    <property type="entry name" value="GNAT"/>
    <property type="match status" value="1"/>
</dbReference>
<dbReference type="OrthoDB" id="7205533at2"/>
<dbReference type="PANTHER" id="PTHR43877">
    <property type="entry name" value="AMINOALKYLPHOSPHONATE N-ACETYLTRANSFERASE-RELATED-RELATED"/>
    <property type="match status" value="1"/>
</dbReference>
<evidence type="ECO:0000259" key="3">
    <source>
        <dbReference type="PROSITE" id="PS51186"/>
    </source>
</evidence>
<dbReference type="SUPFAM" id="SSF55729">
    <property type="entry name" value="Acyl-CoA N-acyltransferases (Nat)"/>
    <property type="match status" value="1"/>
</dbReference>
<proteinExistence type="predicted"/>
<evidence type="ECO:0000313" key="5">
    <source>
        <dbReference type="Proteomes" id="UP000310017"/>
    </source>
</evidence>
<sequence>MNIRKCTAADIKTLVQISLRTFVDAFEKENDPEDFNAYTTVAFSEETLTEQLHNPYSTFYFLYKKDELAGYFKLNEYAAQSEMKGPDTLELERIYVEKAFQGQQLGTFMLKEAIRIASELEKKQLWLGVWQKNINAIRFYEKHGFKKFATHPYYIGQDKQTDWLMRIAIKSPSAIEGA</sequence>
<evidence type="ECO:0000256" key="1">
    <source>
        <dbReference type="ARBA" id="ARBA00022679"/>
    </source>
</evidence>
<dbReference type="KEGG" id="asag:FGM00_17365"/>
<dbReference type="RefSeq" id="WP_138854136.1">
    <property type="nucleotide sequence ID" value="NZ_CP040710.1"/>
</dbReference>
<feature type="domain" description="N-acetyltransferase" evidence="3">
    <location>
        <begin position="1"/>
        <end position="170"/>
    </location>
</feature>
<evidence type="ECO:0000256" key="2">
    <source>
        <dbReference type="ARBA" id="ARBA00023315"/>
    </source>
</evidence>
<reference evidence="4 5" key="1">
    <citation type="submission" date="2019-05" db="EMBL/GenBank/DDBJ databases">
        <title>Genome sequencing of F202Z8.</title>
        <authorList>
            <person name="Kwon Y.M."/>
        </authorList>
    </citation>
    <scope>NUCLEOTIDE SEQUENCE [LARGE SCALE GENOMIC DNA]</scope>
    <source>
        <strain evidence="4 5">F202Z8</strain>
    </source>
</reference>
<dbReference type="InterPro" id="IPR000182">
    <property type="entry name" value="GNAT_dom"/>
</dbReference>
<dbReference type="InterPro" id="IPR016181">
    <property type="entry name" value="Acyl_CoA_acyltransferase"/>
</dbReference>
<dbReference type="Gene3D" id="3.40.630.30">
    <property type="match status" value="1"/>
</dbReference>
<name>A0A5B7SWZ3_9FLAO</name>
<dbReference type="EMBL" id="CP040710">
    <property type="protein sequence ID" value="QCX01799.1"/>
    <property type="molecule type" value="Genomic_DNA"/>
</dbReference>
<organism evidence="4 5">
    <name type="scientific">Aggregatimonas sangjinii</name>
    <dbReference type="NCBI Taxonomy" id="2583587"/>
    <lineage>
        <taxon>Bacteria</taxon>
        <taxon>Pseudomonadati</taxon>
        <taxon>Bacteroidota</taxon>
        <taxon>Flavobacteriia</taxon>
        <taxon>Flavobacteriales</taxon>
        <taxon>Flavobacteriaceae</taxon>
        <taxon>Aggregatimonas</taxon>
    </lineage>
</organism>